<keyword evidence="2" id="KW-0238">DNA-binding</keyword>
<proteinExistence type="inferred from homology"/>
<evidence type="ECO:0000313" key="2">
    <source>
        <dbReference type="EMBL" id="PXV71238.1"/>
    </source>
</evidence>
<name>A0A318EG61_9GAMM</name>
<dbReference type="PANTHER" id="PTHR33677:SF5">
    <property type="entry name" value="TRANSCRIPTIONAL REPRESSOR FRMR"/>
    <property type="match status" value="1"/>
</dbReference>
<dbReference type="Pfam" id="PF02583">
    <property type="entry name" value="Trns_repr_metal"/>
    <property type="match status" value="1"/>
</dbReference>
<gene>
    <name evidence="2" type="ORF">C8D93_101283</name>
</gene>
<organism evidence="2 3">
    <name type="scientific">Sinimarinibacterium flocculans</name>
    <dbReference type="NCBI Taxonomy" id="985250"/>
    <lineage>
        <taxon>Bacteria</taxon>
        <taxon>Pseudomonadati</taxon>
        <taxon>Pseudomonadota</taxon>
        <taxon>Gammaproteobacteria</taxon>
        <taxon>Nevskiales</taxon>
        <taxon>Nevskiaceae</taxon>
        <taxon>Sinimarinibacterium</taxon>
    </lineage>
</organism>
<accession>A0A318EG61</accession>
<dbReference type="RefSeq" id="WP_170123843.1">
    <property type="nucleotide sequence ID" value="NZ_CAKZQT010000007.1"/>
</dbReference>
<dbReference type="InterPro" id="IPR038390">
    <property type="entry name" value="Metal_Tscrpt_repr_sf"/>
</dbReference>
<dbReference type="Gene3D" id="1.20.58.1000">
    <property type="entry name" value="Metal-sensitive repressor, helix protomer"/>
    <property type="match status" value="1"/>
</dbReference>
<dbReference type="InterPro" id="IPR003735">
    <property type="entry name" value="Metal_Tscrpt_repr"/>
</dbReference>
<keyword evidence="3" id="KW-1185">Reference proteome</keyword>
<dbReference type="GO" id="GO:0045892">
    <property type="term" value="P:negative regulation of DNA-templated transcription"/>
    <property type="evidence" value="ECO:0007669"/>
    <property type="project" value="UniProtKB-ARBA"/>
</dbReference>
<dbReference type="EMBL" id="QICN01000001">
    <property type="protein sequence ID" value="PXV71238.1"/>
    <property type="molecule type" value="Genomic_DNA"/>
</dbReference>
<dbReference type="Proteomes" id="UP000248330">
    <property type="component" value="Unassembled WGS sequence"/>
</dbReference>
<dbReference type="GO" id="GO:0046872">
    <property type="term" value="F:metal ion binding"/>
    <property type="evidence" value="ECO:0007669"/>
    <property type="project" value="InterPro"/>
</dbReference>
<dbReference type="AlphaFoldDB" id="A0A318EG61"/>
<protein>
    <submittedName>
        <fullName evidence="2">DNA-binding FrmR family transcriptional regulator</fullName>
    </submittedName>
</protein>
<sequence>MAEWHERKHRVLTRLKRAEGQVRAVTAMVEREEDCERIAQQLAAVRKALDRAFYDMMACATQRELEAAGAADVKVVRRLDHMSDLLARYG</sequence>
<comment type="similarity">
    <text evidence="1">Belongs to the FrmR/RcnR family.</text>
</comment>
<dbReference type="PANTHER" id="PTHR33677">
    <property type="entry name" value="TRANSCRIPTIONAL REPRESSOR FRMR-RELATED"/>
    <property type="match status" value="1"/>
</dbReference>
<evidence type="ECO:0000256" key="1">
    <source>
        <dbReference type="ARBA" id="ARBA00005260"/>
    </source>
</evidence>
<evidence type="ECO:0000313" key="3">
    <source>
        <dbReference type="Proteomes" id="UP000248330"/>
    </source>
</evidence>
<dbReference type="GO" id="GO:0003677">
    <property type="term" value="F:DNA binding"/>
    <property type="evidence" value="ECO:0007669"/>
    <property type="project" value="UniProtKB-KW"/>
</dbReference>
<reference evidence="2 3" key="1">
    <citation type="submission" date="2018-04" db="EMBL/GenBank/DDBJ databases">
        <title>Genomic Encyclopedia of Type Strains, Phase IV (KMG-IV): sequencing the most valuable type-strain genomes for metagenomic binning, comparative biology and taxonomic classification.</title>
        <authorList>
            <person name="Goeker M."/>
        </authorList>
    </citation>
    <scope>NUCLEOTIDE SEQUENCE [LARGE SCALE GENOMIC DNA]</scope>
    <source>
        <strain evidence="2 3">DSM 104150</strain>
    </source>
</reference>
<comment type="caution">
    <text evidence="2">The sequence shown here is derived from an EMBL/GenBank/DDBJ whole genome shotgun (WGS) entry which is preliminary data.</text>
</comment>